<evidence type="ECO:0000313" key="9">
    <source>
        <dbReference type="EMBL" id="SIN66016.1"/>
    </source>
</evidence>
<evidence type="ECO:0000256" key="2">
    <source>
        <dbReference type="ARBA" id="ARBA00006602"/>
    </source>
</evidence>
<keyword evidence="9" id="KW-0282">Flagellum</keyword>
<dbReference type="Proteomes" id="UP000185093">
    <property type="component" value="Unassembled WGS sequence"/>
</dbReference>
<gene>
    <name evidence="9" type="ORF">SAMN05444368_0846</name>
</gene>
<evidence type="ECO:0000256" key="5">
    <source>
        <dbReference type="ARBA" id="ARBA00022927"/>
    </source>
</evidence>
<comment type="similarity">
    <text evidence="2">Belongs to the FliH family.</text>
</comment>
<dbReference type="PANTHER" id="PTHR34982">
    <property type="entry name" value="YOP PROTEINS TRANSLOCATION PROTEIN L"/>
    <property type="match status" value="1"/>
</dbReference>
<evidence type="ECO:0000256" key="4">
    <source>
        <dbReference type="ARBA" id="ARBA00022795"/>
    </source>
</evidence>
<evidence type="ECO:0000259" key="8">
    <source>
        <dbReference type="Pfam" id="PF02108"/>
    </source>
</evidence>
<keyword evidence="9" id="KW-0969">Cilium</keyword>
<organism evidence="9 10">
    <name type="scientific">Acetomicrobium flavidum</name>
    <dbReference type="NCBI Taxonomy" id="49896"/>
    <lineage>
        <taxon>Bacteria</taxon>
        <taxon>Thermotogati</taxon>
        <taxon>Synergistota</taxon>
        <taxon>Synergistia</taxon>
        <taxon>Synergistales</taxon>
        <taxon>Acetomicrobiaceae</taxon>
        <taxon>Acetomicrobium</taxon>
    </lineage>
</organism>
<dbReference type="InterPro" id="IPR018035">
    <property type="entry name" value="Flagellar_FliH/T3SS_HrpE"/>
</dbReference>
<keyword evidence="4" id="KW-1005">Bacterial flagellum biogenesis</keyword>
<dbReference type="EMBL" id="FSQZ01000001">
    <property type="protein sequence ID" value="SIN66016.1"/>
    <property type="molecule type" value="Genomic_DNA"/>
</dbReference>
<proteinExistence type="inferred from homology"/>
<accession>A0ABY1JCH9</accession>
<comment type="function">
    <text evidence="1">Needed for flagellar regrowth and assembly.</text>
</comment>
<dbReference type="PANTHER" id="PTHR34982:SF1">
    <property type="entry name" value="FLAGELLAR ASSEMBLY PROTEIN FLIH"/>
    <property type="match status" value="1"/>
</dbReference>
<keyword evidence="9" id="KW-0966">Cell projection</keyword>
<name>A0ABY1JCH9_9BACT</name>
<comment type="caution">
    <text evidence="9">The sequence shown here is derived from an EMBL/GenBank/DDBJ whole genome shotgun (WGS) entry which is preliminary data.</text>
</comment>
<reference evidence="9 10" key="1">
    <citation type="submission" date="2016-11" db="EMBL/GenBank/DDBJ databases">
        <authorList>
            <person name="Varghese N."/>
            <person name="Submissions S."/>
        </authorList>
    </citation>
    <scope>NUCLEOTIDE SEQUENCE [LARGE SCALE GENOMIC DNA]</scope>
    <source>
        <strain evidence="9 10">DSM 20664</strain>
    </source>
</reference>
<protein>
    <submittedName>
        <fullName evidence="9">Flagellar assembly protein FliH</fullName>
    </submittedName>
</protein>
<sequence length="289" mass="33650">MSKEGKLLRTVRLVPHAVKIVSKTESEHSSGLSKDQQDGKVSQHKTESMPDSGSLKEQLDNLKRQYDQLCKKYDQLQGKYRTLENSVELEKKRFFEKVHKEAEEVKRQAEKEGYDKGFKRGLTEGKAEAERKANEEIVEQVSGLIRILEDCHDAISSSMDSLLKQNTTKLIRLWEKVLKRLLYREVKLDEHVLERLLGQVLRRLSDKEKIIIYLHPTEVAYLQEKLDQYGDLLRGSRHVEFVADDHVDRGSCMVETNLGIYDARWRTQLERLSEEIDRLLMEGQKENGL</sequence>
<dbReference type="Pfam" id="PF02108">
    <property type="entry name" value="FliH"/>
    <property type="match status" value="1"/>
</dbReference>
<keyword evidence="3" id="KW-0813">Transport</keyword>
<evidence type="ECO:0000256" key="3">
    <source>
        <dbReference type="ARBA" id="ARBA00022448"/>
    </source>
</evidence>
<dbReference type="InterPro" id="IPR051472">
    <property type="entry name" value="T3SS_Stator/FliH"/>
</dbReference>
<feature type="domain" description="Flagellar assembly protein FliH/Type III secretion system HrpE" evidence="8">
    <location>
        <begin position="148"/>
        <end position="272"/>
    </location>
</feature>
<feature type="region of interest" description="Disordered" evidence="7">
    <location>
        <begin position="21"/>
        <end position="57"/>
    </location>
</feature>
<evidence type="ECO:0000256" key="7">
    <source>
        <dbReference type="SAM" id="MobiDB-lite"/>
    </source>
</evidence>
<keyword evidence="10" id="KW-1185">Reference proteome</keyword>
<evidence type="ECO:0000256" key="1">
    <source>
        <dbReference type="ARBA" id="ARBA00003041"/>
    </source>
</evidence>
<dbReference type="RefSeq" id="WP_074199382.1">
    <property type="nucleotide sequence ID" value="NZ_FSQZ01000001.1"/>
</dbReference>
<keyword evidence="5" id="KW-0653">Protein transport</keyword>
<evidence type="ECO:0000256" key="6">
    <source>
        <dbReference type="ARBA" id="ARBA00023225"/>
    </source>
</evidence>
<keyword evidence="6" id="KW-1006">Bacterial flagellum protein export</keyword>
<evidence type="ECO:0000313" key="10">
    <source>
        <dbReference type="Proteomes" id="UP000185093"/>
    </source>
</evidence>